<dbReference type="SMART" id="SM00448">
    <property type="entry name" value="REC"/>
    <property type="match status" value="1"/>
</dbReference>
<dbReference type="PROSITE" id="PS50043">
    <property type="entry name" value="HTH_LUXR_2"/>
    <property type="match status" value="1"/>
</dbReference>
<evidence type="ECO:0000259" key="4">
    <source>
        <dbReference type="PROSITE" id="PS50043"/>
    </source>
</evidence>
<dbReference type="GO" id="GO:0000160">
    <property type="term" value="P:phosphorelay signal transduction system"/>
    <property type="evidence" value="ECO:0007669"/>
    <property type="project" value="InterPro"/>
</dbReference>
<dbReference type="InterPro" id="IPR011006">
    <property type="entry name" value="CheY-like_superfamily"/>
</dbReference>
<dbReference type="InterPro" id="IPR016032">
    <property type="entry name" value="Sig_transdc_resp-reg_C-effctor"/>
</dbReference>
<evidence type="ECO:0000256" key="2">
    <source>
        <dbReference type="ARBA" id="ARBA00023125"/>
    </source>
</evidence>
<dbReference type="SUPFAM" id="SSF46894">
    <property type="entry name" value="C-terminal effector domain of the bipartite response regulators"/>
    <property type="match status" value="1"/>
</dbReference>
<evidence type="ECO:0000313" key="7">
    <source>
        <dbReference type="Proteomes" id="UP000612899"/>
    </source>
</evidence>
<gene>
    <name evidence="6" type="ORF">Rhe02_34450</name>
</gene>
<sequence length="229" mass="24073">MTNDDTEPEVRPLRVVVADDHPVVRDGLAALLKFTPGITVADTVADGRAALRAAVMLQPDVLVMDIQMPGLNGVEATAEISRAAPKVAILMLTMFDDDESVFAAMRAGALGYLLKGAEQDQILRAIHAVADGEAIFGPGIASRVLGYLSGPGHQVDKFPELTTRERDVLGLLAAGLPNTAISNRLGMAPKTVSNHISAILTKLQVASRAEAAQQARAAGLGNQRPTAHM</sequence>
<dbReference type="PANTHER" id="PTHR43214">
    <property type="entry name" value="TWO-COMPONENT RESPONSE REGULATOR"/>
    <property type="match status" value="1"/>
</dbReference>
<dbReference type="Pfam" id="PF00072">
    <property type="entry name" value="Response_reg"/>
    <property type="match status" value="1"/>
</dbReference>
<dbReference type="EMBL" id="BONY01000018">
    <property type="protein sequence ID" value="GIH05378.1"/>
    <property type="molecule type" value="Genomic_DNA"/>
</dbReference>
<name>A0A8J3Q8X4_9ACTN</name>
<feature type="modified residue" description="4-aspartylphosphate" evidence="3">
    <location>
        <position position="65"/>
    </location>
</feature>
<dbReference type="SUPFAM" id="SSF52172">
    <property type="entry name" value="CheY-like"/>
    <property type="match status" value="1"/>
</dbReference>
<dbReference type="InterPro" id="IPR039420">
    <property type="entry name" value="WalR-like"/>
</dbReference>
<dbReference type="InterPro" id="IPR058245">
    <property type="entry name" value="NreC/VraR/RcsB-like_REC"/>
</dbReference>
<evidence type="ECO:0000259" key="5">
    <source>
        <dbReference type="PROSITE" id="PS50110"/>
    </source>
</evidence>
<dbReference type="InterPro" id="IPR001789">
    <property type="entry name" value="Sig_transdc_resp-reg_receiver"/>
</dbReference>
<dbReference type="InterPro" id="IPR000792">
    <property type="entry name" value="Tscrpt_reg_LuxR_C"/>
</dbReference>
<dbReference type="CDD" id="cd17535">
    <property type="entry name" value="REC_NarL-like"/>
    <property type="match status" value="1"/>
</dbReference>
<dbReference type="GO" id="GO:0003677">
    <property type="term" value="F:DNA binding"/>
    <property type="evidence" value="ECO:0007669"/>
    <property type="project" value="UniProtKB-KW"/>
</dbReference>
<dbReference type="Gene3D" id="3.40.50.2300">
    <property type="match status" value="1"/>
</dbReference>
<dbReference type="RefSeq" id="WP_203909232.1">
    <property type="nucleotide sequence ID" value="NZ_BONY01000018.1"/>
</dbReference>
<dbReference type="GO" id="GO:0006355">
    <property type="term" value="P:regulation of DNA-templated transcription"/>
    <property type="evidence" value="ECO:0007669"/>
    <property type="project" value="InterPro"/>
</dbReference>
<accession>A0A8J3Q8X4</accession>
<dbReference type="Proteomes" id="UP000612899">
    <property type="component" value="Unassembled WGS sequence"/>
</dbReference>
<keyword evidence="1 3" id="KW-0597">Phosphoprotein</keyword>
<dbReference type="Pfam" id="PF00196">
    <property type="entry name" value="GerE"/>
    <property type="match status" value="1"/>
</dbReference>
<reference evidence="6" key="1">
    <citation type="submission" date="2021-01" db="EMBL/GenBank/DDBJ databases">
        <title>Whole genome shotgun sequence of Rhizocola hellebori NBRC 109834.</title>
        <authorList>
            <person name="Komaki H."/>
            <person name="Tamura T."/>
        </authorList>
    </citation>
    <scope>NUCLEOTIDE SEQUENCE</scope>
    <source>
        <strain evidence="6">NBRC 109834</strain>
    </source>
</reference>
<dbReference type="PROSITE" id="PS50110">
    <property type="entry name" value="RESPONSE_REGULATORY"/>
    <property type="match status" value="1"/>
</dbReference>
<feature type="domain" description="HTH luxR-type" evidence="4">
    <location>
        <begin position="154"/>
        <end position="219"/>
    </location>
</feature>
<dbReference type="SMART" id="SM00421">
    <property type="entry name" value="HTH_LUXR"/>
    <property type="match status" value="1"/>
</dbReference>
<proteinExistence type="predicted"/>
<dbReference type="PRINTS" id="PR00038">
    <property type="entry name" value="HTHLUXR"/>
</dbReference>
<keyword evidence="2 6" id="KW-0238">DNA-binding</keyword>
<evidence type="ECO:0000256" key="3">
    <source>
        <dbReference type="PROSITE-ProRule" id="PRU00169"/>
    </source>
</evidence>
<dbReference type="CDD" id="cd06170">
    <property type="entry name" value="LuxR_C_like"/>
    <property type="match status" value="1"/>
</dbReference>
<comment type="caution">
    <text evidence="6">The sequence shown here is derived from an EMBL/GenBank/DDBJ whole genome shotgun (WGS) entry which is preliminary data.</text>
</comment>
<dbReference type="PROSITE" id="PS00622">
    <property type="entry name" value="HTH_LUXR_1"/>
    <property type="match status" value="1"/>
</dbReference>
<dbReference type="AlphaFoldDB" id="A0A8J3Q8X4"/>
<protein>
    <submittedName>
        <fullName evidence="6">DNA-binding response regulator</fullName>
    </submittedName>
</protein>
<evidence type="ECO:0000256" key="1">
    <source>
        <dbReference type="ARBA" id="ARBA00022553"/>
    </source>
</evidence>
<evidence type="ECO:0000313" key="6">
    <source>
        <dbReference type="EMBL" id="GIH05378.1"/>
    </source>
</evidence>
<organism evidence="6 7">
    <name type="scientific">Rhizocola hellebori</name>
    <dbReference type="NCBI Taxonomy" id="1392758"/>
    <lineage>
        <taxon>Bacteria</taxon>
        <taxon>Bacillati</taxon>
        <taxon>Actinomycetota</taxon>
        <taxon>Actinomycetes</taxon>
        <taxon>Micromonosporales</taxon>
        <taxon>Micromonosporaceae</taxon>
        <taxon>Rhizocola</taxon>
    </lineage>
</organism>
<feature type="domain" description="Response regulatory" evidence="5">
    <location>
        <begin position="14"/>
        <end position="130"/>
    </location>
</feature>
<keyword evidence="7" id="KW-1185">Reference proteome</keyword>